<dbReference type="EMBL" id="JANRMS010001149">
    <property type="protein sequence ID" value="KAJ3530623.1"/>
    <property type="molecule type" value="Genomic_DNA"/>
</dbReference>
<protein>
    <submittedName>
        <fullName evidence="1">Uncharacterized protein</fullName>
    </submittedName>
</protein>
<accession>A0ACC1S2F8</accession>
<name>A0ACC1S2F8_9HYPO</name>
<comment type="caution">
    <text evidence="1">The sequence shown here is derived from an EMBL/GenBank/DDBJ whole genome shotgun (WGS) entry which is preliminary data.</text>
</comment>
<evidence type="ECO:0000313" key="2">
    <source>
        <dbReference type="Proteomes" id="UP001148629"/>
    </source>
</evidence>
<evidence type="ECO:0000313" key="1">
    <source>
        <dbReference type="EMBL" id="KAJ3530623.1"/>
    </source>
</evidence>
<dbReference type="Proteomes" id="UP001148629">
    <property type="component" value="Unassembled WGS sequence"/>
</dbReference>
<keyword evidence="2" id="KW-1185">Reference proteome</keyword>
<organism evidence="1 2">
    <name type="scientific">Fusarium decemcellulare</name>
    <dbReference type="NCBI Taxonomy" id="57161"/>
    <lineage>
        <taxon>Eukaryota</taxon>
        <taxon>Fungi</taxon>
        <taxon>Dikarya</taxon>
        <taxon>Ascomycota</taxon>
        <taxon>Pezizomycotina</taxon>
        <taxon>Sordariomycetes</taxon>
        <taxon>Hypocreomycetidae</taxon>
        <taxon>Hypocreales</taxon>
        <taxon>Nectriaceae</taxon>
        <taxon>Fusarium</taxon>
        <taxon>Fusarium decemcellulare species complex</taxon>
    </lineage>
</organism>
<proteinExistence type="predicted"/>
<reference evidence="1" key="1">
    <citation type="submission" date="2022-08" db="EMBL/GenBank/DDBJ databases">
        <title>Genome Sequence of Fusarium decemcellulare.</title>
        <authorList>
            <person name="Buettner E."/>
        </authorList>
    </citation>
    <scope>NUCLEOTIDE SEQUENCE</scope>
    <source>
        <strain evidence="1">Babe19</strain>
    </source>
</reference>
<sequence>MSRVYRRKKSRCSGEQPVCSLCARLGQTCTYGSEPAQVSYRNHHSPGRESVPSAGPSRRRKRQREQEQEPPTDWTLQARMESMEDSLSEVVQSLRAYGHRIPCQGSPFQVEPDNGSISATLPGPILSISQSYPHPLDEESLTRVAEAYLKCCESQPILLFDDATFVQSFRGRQPELVYSIIAIASRFCDNLQYPDQPVEKVVHYCQVAYRLLVSMTKVIFCVLKSPRLHSQRIFGSQSSPNTTPRIREERSRCFWTIVLLCRLLGQPEQLTNRHKTSTPPFPSSPPTPSGDVMRTQVSGRDDATYSFGIMEVVLQLSNPWSMALNYVKLCKVSSESDSFPWNPASQYAQTTAALMDLGLKLPLIHRYRSIKISSLTDQLLEESREYWGPWFLSRIMYHTIICILNHPLLLTLQIRGVHNVSEAFLQQTAFSISNHVSWIMHFIQLMKSKNFSPSDLFTIYCVAVVATIELQRSFSQEDQSSTESKENFEQCVSFIDSLGKKWLCAKRLVNKLRCLEEDMSSWSRSNLLDKDDDILVDVSGILGILDFTSSFTEIPKSETLQDSIFGPSLHQNMVDMTSERPGYTRLPKMRPVDHDALSCHPPTPKSSLPPRPGQDTHGSGETAGVEIEGAVLGGFTLPASEIFGGPFHDLCLWSDELRLPTFGLEL</sequence>
<gene>
    <name evidence="1" type="ORF">NM208_g9244</name>
</gene>